<name>L7LXZ4_RHIPC</name>
<sequence>MSVLVPHDESNSPIVAPLSPSLDNHGDSATSSDSSDFSDSSVGRASTCEVERMCSDGYEETNAATRTLSLQNDLREWALNTQVPASHFTSLLKILKAYHPELPADARTLLKTQRDVELRNVGGGLYYYFGMTSQLTTHISDYLTEGCGTLSLIVNIDGLPISKSSRRQFWPILVMVKESRLRFPFIVALYEGEHKPQDLGSYLKDFVEEMSMLMEQGLTHNGKVFCVRLHALVCDAPARAYIKCIKGHMGYFGCEKCNQKGTYSEVNQKVIFPDCNSPLRTDESFRKQVQKEHHHGESPLLCLNVGLVTQFPLDYMHLVCLGVMKKFLVQYWVNGKPCSSRMPVAAKLRVSAKFATFRESAPSDMKRRPRGLQYLEHWKAVEHRNFLLYYGPVALKGNLEDRFFKHFLKLSAAVTILICPNFTTRHMDIAECILQDFVSEAGSLYGNGIYVYNMHSLLHLADDARNFGPLDEFSAFPFENFLYQIKKLIKSHSRALQQVVKRLSESGLTGSVVSPSRNCPIELSGPHNNGPVPPDFHGEQYSTLAMEGTVLKLNKLDNCVKLKNGHIVLIRNFLCSASGIFICGNFFSTLNNLYVCPLPSSELMIFSAQGLSEEFSVWCVDNVQHKCVCLPNGPESYAIFPLLHTCSDAC</sequence>
<reference evidence="2" key="2">
    <citation type="journal article" date="2015" name="J. Proteomics">
        <title>Sexual differences in the sialomes of the zebra tick, Rhipicephalus pulchellus.</title>
        <authorList>
            <person name="Tan A.W."/>
            <person name="Francischetti I.M."/>
            <person name="Slovak M."/>
            <person name="Kini R.M."/>
            <person name="Ribeiro J.M."/>
        </authorList>
    </citation>
    <scope>NUCLEOTIDE SEQUENCE</scope>
    <source>
        <tissue evidence="2">Salivary gland</tissue>
    </source>
</reference>
<evidence type="ECO:0000256" key="1">
    <source>
        <dbReference type="SAM" id="MobiDB-lite"/>
    </source>
</evidence>
<proteinExistence type="evidence at transcript level"/>
<organism evidence="2">
    <name type="scientific">Rhipicephalus pulchellus</name>
    <name type="common">Yellow backed tick</name>
    <name type="synonym">Dermacentor pulchellus</name>
    <dbReference type="NCBI Taxonomy" id="72859"/>
    <lineage>
        <taxon>Eukaryota</taxon>
        <taxon>Metazoa</taxon>
        <taxon>Ecdysozoa</taxon>
        <taxon>Arthropoda</taxon>
        <taxon>Chelicerata</taxon>
        <taxon>Arachnida</taxon>
        <taxon>Acari</taxon>
        <taxon>Parasitiformes</taxon>
        <taxon>Ixodida</taxon>
        <taxon>Ixodoidea</taxon>
        <taxon>Ixodidae</taxon>
        <taxon>Rhipicephalinae</taxon>
        <taxon>Rhipicephalus</taxon>
        <taxon>Rhipicephalus</taxon>
    </lineage>
</organism>
<evidence type="ECO:0000313" key="2">
    <source>
        <dbReference type="EMBL" id="JAA55753.1"/>
    </source>
</evidence>
<dbReference type="PANTHER" id="PTHR33053">
    <property type="entry name" value="PROTEIN, PUTATIVE-RELATED"/>
    <property type="match status" value="1"/>
</dbReference>
<feature type="region of interest" description="Disordered" evidence="1">
    <location>
        <begin position="1"/>
        <end position="42"/>
    </location>
</feature>
<dbReference type="AlphaFoldDB" id="L7LXZ4"/>
<feature type="compositionally biased region" description="Low complexity" evidence="1">
    <location>
        <begin position="27"/>
        <end position="41"/>
    </location>
</feature>
<accession>L7LXZ4</accession>
<feature type="compositionally biased region" description="Basic and acidic residues" evidence="1">
    <location>
        <begin position="1"/>
        <end position="10"/>
    </location>
</feature>
<dbReference type="EMBL" id="GACK01009281">
    <property type="protein sequence ID" value="JAA55753.1"/>
    <property type="molecule type" value="mRNA"/>
</dbReference>
<protein>
    <submittedName>
        <fullName evidence="2">Putative tick transposon</fullName>
    </submittedName>
</protein>
<reference evidence="2" key="1">
    <citation type="submission" date="2012-11" db="EMBL/GenBank/DDBJ databases">
        <authorList>
            <person name="Lucero-Rivera Y.E."/>
            <person name="Tovar-Ramirez D."/>
        </authorList>
    </citation>
    <scope>NUCLEOTIDE SEQUENCE</scope>
    <source>
        <tissue evidence="2">Salivary gland</tissue>
    </source>
</reference>